<dbReference type="Proteomes" id="UP000046680">
    <property type="component" value="Unassembled WGS sequence"/>
</dbReference>
<keyword evidence="1" id="KW-0472">Membrane</keyword>
<organism evidence="15 20">
    <name type="scientific">Mycobacterium tuberculosis</name>
    <dbReference type="NCBI Taxonomy" id="1773"/>
    <lineage>
        <taxon>Bacteria</taxon>
        <taxon>Bacillati</taxon>
        <taxon>Actinomycetota</taxon>
        <taxon>Actinomycetes</taxon>
        <taxon>Mycobacteriales</taxon>
        <taxon>Mycobacteriaceae</taxon>
        <taxon>Mycobacterium</taxon>
        <taxon>Mycobacterium tuberculosis complex</taxon>
    </lineage>
</organism>
<dbReference type="EMBL" id="CSBK01000360">
    <property type="protein sequence ID" value="COX30590.1"/>
    <property type="molecule type" value="Genomic_DNA"/>
</dbReference>
<keyword evidence="1" id="KW-1133">Transmembrane helix</keyword>
<evidence type="ECO:0000313" key="14">
    <source>
        <dbReference type="EMBL" id="COW94001.1"/>
    </source>
</evidence>
<evidence type="ECO:0000313" key="2">
    <source>
        <dbReference type="EMBL" id="AUS53071.1"/>
    </source>
</evidence>
<dbReference type="Proteomes" id="UP000045842">
    <property type="component" value="Unassembled WGS sequence"/>
</dbReference>
<dbReference type="Proteomes" id="UP000300237">
    <property type="component" value="Chromosome"/>
</dbReference>
<dbReference type="Proteomes" id="UP000046947">
    <property type="component" value="Unassembled WGS sequence"/>
</dbReference>
<evidence type="ECO:0000313" key="35">
    <source>
        <dbReference type="Proteomes" id="UP000671119"/>
    </source>
</evidence>
<evidence type="ECO:0000313" key="33">
    <source>
        <dbReference type="Proteomes" id="UP000236349"/>
    </source>
</evidence>
<evidence type="ECO:0000313" key="30">
    <source>
        <dbReference type="Proteomes" id="UP000050139"/>
    </source>
</evidence>
<reference evidence="17 32" key="5">
    <citation type="submission" date="2017-02" db="EMBL/GenBank/DDBJ databases">
        <title>Protein polymorphisms may explain contrasting epidemiological fitness of two variants of a multidrug-resistant Mycobacterium tuberculosis strain.</title>
        <authorList>
            <person name="Bigi M.M."/>
            <person name="Lopez B."/>
            <person name="Blanco F.C."/>
            <person name="Sasiain M.C."/>
            <person name="De La Barrera S."/>
            <person name="Ritacco V."/>
            <person name="Bigi F."/>
            <person name="Soria M.A."/>
        </authorList>
    </citation>
    <scope>NUCLEOTIDE SEQUENCE [LARGE SCALE GENOMIC DNA]</scope>
    <source>
        <strain evidence="17 32">6548</strain>
    </source>
</reference>
<dbReference type="EMBL" id="CHKL01000529">
    <property type="protein sequence ID" value="COW94001.1"/>
    <property type="molecule type" value="Genomic_DNA"/>
</dbReference>
<evidence type="ECO:0000313" key="15">
    <source>
        <dbReference type="EMBL" id="COX30590.1"/>
    </source>
</evidence>
<accession>A0A0E8J6Y7</accession>
<gene>
    <name evidence="17" type="ORF">A4S10_04025</name>
    <name evidence="2" type="ORF">CAB90_04305</name>
    <name evidence="18" type="ORF">DKC2_4091</name>
    <name evidence="5" type="ORF">ERS007657_01326</name>
    <name evidence="10" type="ORF">ERS007661_02498</name>
    <name evidence="12" type="ORF">ERS007679_04104</name>
    <name evidence="3" type="ORF">ERS007681_04107</name>
    <name evidence="4" type="ORF">ERS007688_03656</name>
    <name evidence="13" type="ORF">ERS007703_04232</name>
    <name evidence="11" type="ORF">ERS007720_01658</name>
    <name evidence="15" type="ORF">ERS007739_01048</name>
    <name evidence="14" type="ORF">ERS007741_03468</name>
    <name evidence="8" type="ORF">ERS027646_03189</name>
    <name evidence="7" type="ORF">ERS027659_02731</name>
    <name evidence="6" type="ORF">ERS027661_00658</name>
    <name evidence="9" type="ORF">ERS094118_03141</name>
    <name evidence="16" type="ORF">J8J21_16115</name>
</gene>
<dbReference type="EMBL" id="CSAJ01000175">
    <property type="protein sequence ID" value="COW09176.1"/>
    <property type="molecule type" value="Genomic_DNA"/>
</dbReference>
<protein>
    <submittedName>
        <fullName evidence="15">Uncharacterized protein</fullName>
    </submittedName>
</protein>
<evidence type="ECO:0000313" key="18">
    <source>
        <dbReference type="EMBL" id="VCU52170.1"/>
    </source>
</evidence>
<evidence type="ECO:0000313" key="13">
    <source>
        <dbReference type="EMBL" id="COW79135.1"/>
    </source>
</evidence>
<dbReference type="Proteomes" id="UP000039217">
    <property type="component" value="Unassembled WGS sequence"/>
</dbReference>
<evidence type="ECO:0000313" key="8">
    <source>
        <dbReference type="EMBL" id="CKT22986.1"/>
    </source>
</evidence>
<evidence type="ECO:0000313" key="32">
    <source>
        <dbReference type="Proteomes" id="UP000189452"/>
    </source>
</evidence>
<dbReference type="EMBL" id="CNGE01000705">
    <property type="protein sequence ID" value="CKT22986.1"/>
    <property type="molecule type" value="Genomic_DNA"/>
</dbReference>
<evidence type="ECO:0000313" key="17">
    <source>
        <dbReference type="EMBL" id="OMH61825.1"/>
    </source>
</evidence>
<dbReference type="EMBL" id="CSAD01000923">
    <property type="protein sequence ID" value="COW63222.1"/>
    <property type="molecule type" value="Genomic_DNA"/>
</dbReference>
<evidence type="ECO:0000313" key="6">
    <source>
        <dbReference type="EMBL" id="CKR13843.1"/>
    </source>
</evidence>
<evidence type="ECO:0000313" key="5">
    <source>
        <dbReference type="EMBL" id="CFR75030.1"/>
    </source>
</evidence>
<reference evidence="13" key="2">
    <citation type="submission" date="2015-03" db="EMBL/GenBank/DDBJ databases">
        <authorList>
            <person name="Murphy D."/>
        </authorList>
    </citation>
    <scope>NUCLEOTIDE SEQUENCE [LARGE SCALE GENOMIC DNA]</scope>
    <source>
        <strain evidence="13">K00500041</strain>
    </source>
</reference>
<dbReference type="Proteomes" id="UP000048948">
    <property type="component" value="Unassembled WGS sequence"/>
</dbReference>
<evidence type="ECO:0000313" key="26">
    <source>
        <dbReference type="Proteomes" id="UP000048289"/>
    </source>
</evidence>
<dbReference type="EMBL" id="LWDQ01000001">
    <property type="protein sequence ID" value="OMH61825.1"/>
    <property type="molecule type" value="Genomic_DNA"/>
</dbReference>
<evidence type="ECO:0000313" key="29">
    <source>
        <dbReference type="Proteomes" id="UP000049023"/>
    </source>
</evidence>
<evidence type="ECO:0000313" key="4">
    <source>
        <dbReference type="EMBL" id="CFE71315.1"/>
    </source>
</evidence>
<evidence type="ECO:0000313" key="16">
    <source>
        <dbReference type="EMBL" id="MBP0684604.1"/>
    </source>
</evidence>
<evidence type="ECO:0000313" key="3">
    <source>
        <dbReference type="EMBL" id="CFE46568.1"/>
    </source>
</evidence>
<dbReference type="Proteomes" id="UP000039021">
    <property type="component" value="Unassembled WGS sequence"/>
</dbReference>
<keyword evidence="1" id="KW-0812">Transmembrane</keyword>
<reference evidence="2 33" key="6">
    <citation type="submission" date="2017-10" db="EMBL/GenBank/DDBJ databases">
        <title>Clinical isolate obtained from a human patient with meningeal tuberculosis in michoacan, Mexico.</title>
        <authorList>
            <person name="Guillen-Nepita A.L."/>
            <person name="Negrete-Paz A.M."/>
            <person name="Vazquez-Marrufo G."/>
            <person name="Cruz-Hernandez A."/>
            <person name="Fresia P."/>
            <person name="Naya H."/>
            <person name="Vazquez-Garciduenas M.S."/>
        </authorList>
    </citation>
    <scope>NUCLEOTIDE SEQUENCE [LARGE SCALE GENOMIC DNA]</scope>
    <source>
        <strain evidence="33">Beijing/MYC004</strain>
        <strain evidence="2">MYC004</strain>
    </source>
</reference>
<dbReference type="AlphaFoldDB" id="A0A0E8J6Y7"/>
<evidence type="ECO:0000313" key="9">
    <source>
        <dbReference type="EMBL" id="CLW72047.1"/>
    </source>
</evidence>
<dbReference type="Proteomes" id="UP000038802">
    <property type="component" value="Unassembled WGS sequence"/>
</dbReference>
<dbReference type="Proteomes" id="UP000189452">
    <property type="component" value="Chromosome"/>
</dbReference>
<dbReference type="EMBL" id="CNFU01000088">
    <property type="protein sequence ID" value="CKR13843.1"/>
    <property type="molecule type" value="Genomic_DNA"/>
</dbReference>
<feature type="transmembrane region" description="Helical" evidence="1">
    <location>
        <begin position="24"/>
        <end position="48"/>
    </location>
</feature>
<evidence type="ECO:0000313" key="7">
    <source>
        <dbReference type="EMBL" id="CKS16818.1"/>
    </source>
</evidence>
<dbReference type="EMBL" id="CFOE01000882">
    <property type="protein sequence ID" value="CFE46568.1"/>
    <property type="molecule type" value="Genomic_DNA"/>
</dbReference>
<reference evidence="19 20" key="3">
    <citation type="submission" date="2015-03" db="EMBL/GenBank/DDBJ databases">
        <authorList>
            <consortium name="Pathogen Informatics"/>
        </authorList>
    </citation>
    <scope>NUCLEOTIDE SEQUENCE [LARGE SCALE GENOMIC DNA]</scope>
    <source>
        <strain evidence="8 28">Bir 172</strain>
        <strain evidence="7 31">Bir 185</strain>
        <strain evidence="6 29">Bir 187</strain>
        <strain evidence="5 24">C09601061</strain>
        <strain evidence="10 21">D00501624</strain>
        <strain evidence="12 23">G09801536</strain>
        <strain evidence="3 26">G09901357</strain>
        <strain evidence="4 25">H09601792</strain>
        <strain evidence="19">K00500041</strain>
        <strain evidence="11 22">M09401471</strain>
        <strain evidence="20">N09902308</strain>
        <strain evidence="14 27">P00601463</strain>
    </source>
</reference>
<dbReference type="EMBL" id="CNFT01000691">
    <property type="protein sequence ID" value="CKS16818.1"/>
    <property type="molecule type" value="Genomic_DNA"/>
</dbReference>
<evidence type="ECO:0000313" key="25">
    <source>
        <dbReference type="Proteomes" id="UP000046947"/>
    </source>
</evidence>
<evidence type="ECO:0000313" key="23">
    <source>
        <dbReference type="Proteomes" id="UP000045842"/>
    </source>
</evidence>
<reference evidence="15 30" key="1">
    <citation type="submission" date="2015-03" db="EMBL/GenBank/DDBJ databases">
        <authorList>
            <consortium name="Pathogen Informatics"/>
            <person name="Murphy D."/>
        </authorList>
    </citation>
    <scope>NUCLEOTIDE SEQUENCE</scope>
    <source>
        <strain evidence="9 30">0268S</strain>
        <strain evidence="15">N09902308</strain>
    </source>
</reference>
<dbReference type="GeneID" id="45428116"/>
<name>A0A0E8J6Y7_MYCTX</name>
<dbReference type="Proteomes" id="UP000050139">
    <property type="component" value="Unassembled WGS sequence"/>
</dbReference>
<evidence type="ECO:0000313" key="11">
    <source>
        <dbReference type="EMBL" id="COW09176.1"/>
    </source>
</evidence>
<evidence type="ECO:0000313" key="31">
    <source>
        <dbReference type="Proteomes" id="UP000050164"/>
    </source>
</evidence>
<dbReference type="PATRIC" id="fig|1773.206.peg.215"/>
<reference evidence="17 32" key="4">
    <citation type="submission" date="2016-04" db="EMBL/GenBank/DDBJ databases">
        <authorList>
            <person name="Bigi M."/>
            <person name="Bigi F."/>
            <person name="Soria M.A."/>
        </authorList>
    </citation>
    <scope>NUCLEOTIDE SEQUENCE [LARGE SCALE GENOMIC DNA]</scope>
    <source>
        <strain evidence="17 32">6548</strain>
    </source>
</reference>
<dbReference type="EMBL" id="CFOH01000841">
    <property type="protein sequence ID" value="CFE71315.1"/>
    <property type="molecule type" value="Genomic_DNA"/>
</dbReference>
<evidence type="ECO:0000313" key="12">
    <source>
        <dbReference type="EMBL" id="COW63222.1"/>
    </source>
</evidence>
<evidence type="ECO:0000313" key="10">
    <source>
        <dbReference type="EMBL" id="CNV48226.1"/>
    </source>
</evidence>
<dbReference type="Proteomes" id="UP000048289">
    <property type="component" value="Unassembled WGS sequence"/>
</dbReference>
<evidence type="ECO:0000313" key="34">
    <source>
        <dbReference type="Proteomes" id="UP000300237"/>
    </source>
</evidence>
<evidence type="ECO:0000313" key="27">
    <source>
        <dbReference type="Proteomes" id="UP000048600"/>
    </source>
</evidence>
<reference evidence="16 35" key="8">
    <citation type="submission" date="2021-03" db="EMBL/GenBank/DDBJ databases">
        <title>Whole Genome Sequencing of Mycobacterium tuberculosis clinical isolates from Arunachal Pradesh, India.</title>
        <authorList>
            <person name="Singh S."/>
            <person name="Mudliar S.R."/>
            <person name="Kulsum U."/>
            <person name="Rufai S.B."/>
            <person name="Singh P.K."/>
            <person name="Umpo M."/>
            <person name="Nyori M."/>
        </authorList>
    </citation>
    <scope>NUCLEOTIDE SEQUENCE [LARGE SCALE GENOMIC DNA]</scope>
    <source>
        <strain evidence="16 35">OMICS/BPL/0142/20/SP</strain>
    </source>
</reference>
<evidence type="ECO:0000313" key="21">
    <source>
        <dbReference type="Proteomes" id="UP000039217"/>
    </source>
</evidence>
<dbReference type="EMBL" id="CGCX01000397">
    <property type="protein sequence ID" value="CFR75030.1"/>
    <property type="molecule type" value="Genomic_DNA"/>
</dbReference>
<dbReference type="EMBL" id="LR027516">
    <property type="protein sequence ID" value="VCU52170.1"/>
    <property type="molecule type" value="Genomic_DNA"/>
</dbReference>
<dbReference type="Proteomes" id="UP000048600">
    <property type="component" value="Unassembled WGS sequence"/>
</dbReference>
<evidence type="ECO:0000313" key="24">
    <source>
        <dbReference type="Proteomes" id="UP000046680"/>
    </source>
</evidence>
<evidence type="ECO:0000313" key="20">
    <source>
        <dbReference type="Proteomes" id="UP000039021"/>
    </source>
</evidence>
<sequence>MATHSYGPGSTTPPNSGSPEWNHAYGIAALRAALIALALLAILAVIALV</sequence>
<evidence type="ECO:0000313" key="22">
    <source>
        <dbReference type="Proteomes" id="UP000044938"/>
    </source>
</evidence>
<evidence type="ECO:0000256" key="1">
    <source>
        <dbReference type="SAM" id="Phobius"/>
    </source>
</evidence>
<evidence type="ECO:0000313" key="28">
    <source>
        <dbReference type="Proteomes" id="UP000048948"/>
    </source>
</evidence>
<dbReference type="Proteomes" id="UP000236349">
    <property type="component" value="Chromosome"/>
</dbReference>
<dbReference type="RefSeq" id="WP_003420934.1">
    <property type="nucleotide sequence ID" value="NZ_AP017901.1"/>
</dbReference>
<dbReference type="EMBL" id="CSAE01000702">
    <property type="protein sequence ID" value="COW79135.1"/>
    <property type="molecule type" value="Genomic_DNA"/>
</dbReference>
<dbReference type="EMBL" id="CP024614">
    <property type="protein sequence ID" value="AUS53071.1"/>
    <property type="molecule type" value="Genomic_DNA"/>
</dbReference>
<dbReference type="Proteomes" id="UP000049023">
    <property type="component" value="Unassembled WGS sequence"/>
</dbReference>
<dbReference type="EMBL" id="CQQC01000889">
    <property type="protein sequence ID" value="CNV48226.1"/>
    <property type="molecule type" value="Genomic_DNA"/>
</dbReference>
<dbReference type="Proteomes" id="UP000671119">
    <property type="component" value="Unassembled WGS sequence"/>
</dbReference>
<reference evidence="18 34" key="7">
    <citation type="submission" date="2018-08" db="EMBL/GenBank/DDBJ databases">
        <authorList>
            <person name="Fokvardsen B D."/>
            <person name="Norman A."/>
        </authorList>
    </citation>
    <scope>NUCLEOTIDE SEQUENCE [LARGE SCALE GENOMIC DNA]</scope>
    <source>
        <strain evidence="18 34">DKC2</strain>
    </source>
</reference>
<dbReference type="EMBL" id="JAGIZI010000028">
    <property type="protein sequence ID" value="MBP0684604.1"/>
    <property type="molecule type" value="Genomic_DNA"/>
</dbReference>
<evidence type="ECO:0000313" key="19">
    <source>
        <dbReference type="Proteomes" id="UP000038802"/>
    </source>
</evidence>
<dbReference type="Proteomes" id="UP000044938">
    <property type="component" value="Unassembled WGS sequence"/>
</dbReference>
<proteinExistence type="predicted"/>
<dbReference type="Proteomes" id="UP000050164">
    <property type="component" value="Unassembled WGS sequence"/>
</dbReference>
<dbReference type="EMBL" id="COPH01000027">
    <property type="protein sequence ID" value="CLW72047.1"/>
    <property type="molecule type" value="Genomic_DNA"/>
</dbReference>